<proteinExistence type="predicted"/>
<dbReference type="PANTHER" id="PTHR46277:SF7">
    <property type="entry name" value="CRAL-TRIO DOMAIN-CONTAINING PROTEIN"/>
    <property type="match status" value="1"/>
</dbReference>
<reference evidence="1 2" key="1">
    <citation type="journal article" date="2019" name="Genome Biol. Evol.">
        <title>Insights into the evolution of the New World diploid cottons (Gossypium, subgenus Houzingenia) based on genome sequencing.</title>
        <authorList>
            <person name="Grover C.E."/>
            <person name="Arick M.A. 2nd"/>
            <person name="Thrash A."/>
            <person name="Conover J.L."/>
            <person name="Sanders W.S."/>
            <person name="Peterson D.G."/>
            <person name="Frelichowski J.E."/>
            <person name="Scheffler J.A."/>
            <person name="Scheffler B.E."/>
            <person name="Wendel J.F."/>
        </authorList>
    </citation>
    <scope>NUCLEOTIDE SEQUENCE [LARGE SCALE GENOMIC DNA]</scope>
    <source>
        <strain evidence="1">4</strain>
        <tissue evidence="1">Leaf</tissue>
    </source>
</reference>
<comment type="caution">
    <text evidence="1">The sequence shown here is derived from an EMBL/GenBank/DDBJ whole genome shotgun (WGS) entry which is preliminary data.</text>
</comment>
<evidence type="ECO:0000313" key="2">
    <source>
        <dbReference type="Proteomes" id="UP000593574"/>
    </source>
</evidence>
<dbReference type="Proteomes" id="UP000593574">
    <property type="component" value="Unassembled WGS sequence"/>
</dbReference>
<gene>
    <name evidence="1" type="ORF">Golax_025587</name>
</gene>
<evidence type="ECO:0000313" key="1">
    <source>
        <dbReference type="EMBL" id="MBA0730820.1"/>
    </source>
</evidence>
<dbReference type="EMBL" id="JABEZV010447593">
    <property type="protein sequence ID" value="MBA0730820.1"/>
    <property type="molecule type" value="Genomic_DNA"/>
</dbReference>
<sequence length="86" mass="10067">MFSLSLDAEFVVYLLDKTIARYAVKGREIGNEKLIGVLDFQNITYRNVDARGLITGFQFLQVMYVLRNMLKRTLFHVSYIRETERG</sequence>
<accession>A0A7J9B3G5</accession>
<name>A0A7J9B3G5_9ROSI</name>
<evidence type="ECO:0008006" key="3">
    <source>
        <dbReference type="Google" id="ProtNLM"/>
    </source>
</evidence>
<dbReference type="PANTHER" id="PTHR46277">
    <property type="entry name" value="OS03G0850700 PROTEIN"/>
    <property type="match status" value="1"/>
</dbReference>
<organism evidence="1 2">
    <name type="scientific">Gossypium laxum</name>
    <dbReference type="NCBI Taxonomy" id="34288"/>
    <lineage>
        <taxon>Eukaryota</taxon>
        <taxon>Viridiplantae</taxon>
        <taxon>Streptophyta</taxon>
        <taxon>Embryophyta</taxon>
        <taxon>Tracheophyta</taxon>
        <taxon>Spermatophyta</taxon>
        <taxon>Magnoliopsida</taxon>
        <taxon>eudicotyledons</taxon>
        <taxon>Gunneridae</taxon>
        <taxon>Pentapetalae</taxon>
        <taxon>rosids</taxon>
        <taxon>malvids</taxon>
        <taxon>Malvales</taxon>
        <taxon>Malvaceae</taxon>
        <taxon>Malvoideae</taxon>
        <taxon>Gossypium</taxon>
    </lineage>
</organism>
<dbReference type="AlphaFoldDB" id="A0A7J9B3G5"/>
<keyword evidence="2" id="KW-1185">Reference proteome</keyword>
<protein>
    <recommendedName>
        <fullName evidence="3">CRAL-TRIO domain-containing protein</fullName>
    </recommendedName>
</protein>